<gene>
    <name evidence="1" type="ORF">IDJ76_03515</name>
</gene>
<dbReference type="EMBL" id="JACWMX010000001">
    <property type="protein sequence ID" value="MBD1392158.1"/>
    <property type="molecule type" value="Genomic_DNA"/>
</dbReference>
<sequence length="102" mass="11143">MENQIQILVVCTHEGIMATILRLIGNNTAWHAVGATDVAETKDLLKLKHFDVVLLGNGLTEKEEADIVDFAKVRNSNTKIIYHFGGGSGLLFGEIHEELAGK</sequence>
<name>A0A926NUT8_9SPHI</name>
<dbReference type="Proteomes" id="UP000619078">
    <property type="component" value="Unassembled WGS sequence"/>
</dbReference>
<evidence type="ECO:0000313" key="1">
    <source>
        <dbReference type="EMBL" id="MBD1392158.1"/>
    </source>
</evidence>
<reference evidence="1" key="1">
    <citation type="submission" date="2020-09" db="EMBL/GenBank/DDBJ databases">
        <title>Novel species of Mucilaginibacter isolated from a glacier on the Tibetan Plateau.</title>
        <authorList>
            <person name="Liu Q."/>
            <person name="Xin Y.-H."/>
        </authorList>
    </citation>
    <scope>NUCLEOTIDE SEQUENCE</scope>
    <source>
        <strain evidence="1">ZB1P21</strain>
    </source>
</reference>
<accession>A0A926NUT8</accession>
<organism evidence="1 2">
    <name type="scientific">Mucilaginibacter glaciei</name>
    <dbReference type="NCBI Taxonomy" id="2772109"/>
    <lineage>
        <taxon>Bacteria</taxon>
        <taxon>Pseudomonadati</taxon>
        <taxon>Bacteroidota</taxon>
        <taxon>Sphingobacteriia</taxon>
        <taxon>Sphingobacteriales</taxon>
        <taxon>Sphingobacteriaceae</taxon>
        <taxon>Mucilaginibacter</taxon>
    </lineage>
</organism>
<keyword evidence="2" id="KW-1185">Reference proteome</keyword>
<protein>
    <submittedName>
        <fullName evidence="1">Response regulator receiver protein</fullName>
    </submittedName>
</protein>
<evidence type="ECO:0000313" key="2">
    <source>
        <dbReference type="Proteomes" id="UP000619078"/>
    </source>
</evidence>
<dbReference type="AlphaFoldDB" id="A0A926NUT8"/>
<proteinExistence type="predicted"/>
<dbReference type="RefSeq" id="WP_191160761.1">
    <property type="nucleotide sequence ID" value="NZ_JACWMX010000001.1"/>
</dbReference>
<comment type="caution">
    <text evidence="1">The sequence shown here is derived from an EMBL/GenBank/DDBJ whole genome shotgun (WGS) entry which is preliminary data.</text>
</comment>